<evidence type="ECO:0000256" key="1">
    <source>
        <dbReference type="SAM" id="MobiDB-lite"/>
    </source>
</evidence>
<evidence type="ECO:0000313" key="4">
    <source>
        <dbReference type="Proteomes" id="UP000007875"/>
    </source>
</evidence>
<dbReference type="PANTHER" id="PTHR10554">
    <property type="entry name" value="SYNTROPHIN"/>
    <property type="match status" value="1"/>
</dbReference>
<name>H2YD53_CIOSA</name>
<reference evidence="3" key="2">
    <citation type="submission" date="2025-08" db="UniProtKB">
        <authorList>
            <consortium name="Ensembl"/>
        </authorList>
    </citation>
    <scope>IDENTIFICATION</scope>
</reference>
<dbReference type="Ensembl" id="ENSCSAVT00000003300.1">
    <property type="protein sequence ID" value="ENSCSAVP00000003251.1"/>
    <property type="gene ID" value="ENSCSAVG00000001934.1"/>
</dbReference>
<dbReference type="PROSITE" id="PS50003">
    <property type="entry name" value="PH_DOMAIN"/>
    <property type="match status" value="1"/>
</dbReference>
<dbReference type="InterPro" id="IPR001849">
    <property type="entry name" value="PH_domain"/>
</dbReference>
<dbReference type="GO" id="GO:0016010">
    <property type="term" value="C:dystrophin-associated glycoprotein complex"/>
    <property type="evidence" value="ECO:0007669"/>
    <property type="project" value="TreeGrafter"/>
</dbReference>
<dbReference type="GeneTree" id="ENSGT00950000182863"/>
<dbReference type="HOGENOM" id="CLU_070728_0_0_1"/>
<dbReference type="SMART" id="SM00233">
    <property type="entry name" value="PH"/>
    <property type="match status" value="2"/>
</dbReference>
<evidence type="ECO:0000259" key="2">
    <source>
        <dbReference type="PROSITE" id="PS50003"/>
    </source>
</evidence>
<keyword evidence="4" id="KW-1185">Reference proteome</keyword>
<protein>
    <recommendedName>
        <fullName evidence="2">PH domain-containing protein</fullName>
    </recommendedName>
</protein>
<dbReference type="AlphaFoldDB" id="H2YD53"/>
<feature type="compositionally biased region" description="Polar residues" evidence="1">
    <location>
        <begin position="44"/>
        <end position="64"/>
    </location>
</feature>
<dbReference type="CDD" id="cd00821">
    <property type="entry name" value="PH"/>
    <property type="match status" value="1"/>
</dbReference>
<feature type="domain" description="PH" evidence="2">
    <location>
        <begin position="189"/>
        <end position="298"/>
    </location>
</feature>
<dbReference type="Proteomes" id="UP000007875">
    <property type="component" value="Unassembled WGS sequence"/>
</dbReference>
<proteinExistence type="predicted"/>
<feature type="compositionally biased region" description="Basic and acidic residues" evidence="1">
    <location>
        <begin position="65"/>
        <end position="88"/>
    </location>
</feature>
<sequence>MGSEWNKCSTMTSSPNSVCAEPRWRLQFAHSMGRVTCSGHPSHRQVTAPNSSAISSDQPNTPKNNFEHSTEGAHAEPAHAKTSPRHDPNMSTHIGAHNNPNMSTHLDSSIYEEKMKTISLANARLECFVPGSDQIRSDCFEVYPLEGESTGLIVCPNKTELNNWIREVSTAIHRATMKQPTNQPPHAGTITMQGWLYERTPTIRGVEGAWSPRFVAVRDGQIYIFDSPPESPLDWEQCSRVFTLYESLCKSHLKPKQLLDKREHCFSIQHSTKPPVYCSGQSKDEVALWEDRIQKATHEAVYALQTKSYKCRFESRDCMFTIHFNNGFKLMDTITEVLY</sequence>
<dbReference type="STRING" id="51511.ENSCSAVP00000003251"/>
<reference evidence="4" key="1">
    <citation type="submission" date="2003-08" db="EMBL/GenBank/DDBJ databases">
        <authorList>
            <person name="Birren B."/>
            <person name="Nusbaum C."/>
            <person name="Abebe A."/>
            <person name="Abouelleil A."/>
            <person name="Adekoya E."/>
            <person name="Ait-zahra M."/>
            <person name="Allen N."/>
            <person name="Allen T."/>
            <person name="An P."/>
            <person name="Anderson M."/>
            <person name="Anderson S."/>
            <person name="Arachchi H."/>
            <person name="Armbruster J."/>
            <person name="Bachantsang P."/>
            <person name="Baldwin J."/>
            <person name="Barry A."/>
            <person name="Bayul T."/>
            <person name="Blitshsteyn B."/>
            <person name="Bloom T."/>
            <person name="Blye J."/>
            <person name="Boguslavskiy L."/>
            <person name="Borowsky M."/>
            <person name="Boukhgalter B."/>
            <person name="Brunache A."/>
            <person name="Butler J."/>
            <person name="Calixte N."/>
            <person name="Calvo S."/>
            <person name="Camarata J."/>
            <person name="Campo K."/>
            <person name="Chang J."/>
            <person name="Cheshatsang Y."/>
            <person name="Citroen M."/>
            <person name="Collymore A."/>
            <person name="Considine T."/>
            <person name="Cook A."/>
            <person name="Cooke P."/>
            <person name="Corum B."/>
            <person name="Cuomo C."/>
            <person name="David R."/>
            <person name="Dawoe T."/>
            <person name="Degray S."/>
            <person name="Dodge S."/>
            <person name="Dooley K."/>
            <person name="Dorje P."/>
            <person name="Dorjee K."/>
            <person name="Dorris L."/>
            <person name="Duffey N."/>
            <person name="Dupes A."/>
            <person name="Elkins T."/>
            <person name="Engels R."/>
            <person name="Erickson J."/>
            <person name="Farina A."/>
            <person name="Faro S."/>
            <person name="Ferreira P."/>
            <person name="Fischer H."/>
            <person name="Fitzgerald M."/>
            <person name="Foley K."/>
            <person name="Gage D."/>
            <person name="Galagan J."/>
            <person name="Gearin G."/>
            <person name="Gnerre S."/>
            <person name="Gnirke A."/>
            <person name="Goyette A."/>
            <person name="Graham J."/>
            <person name="Grandbois E."/>
            <person name="Gyaltsen K."/>
            <person name="Hafez N."/>
            <person name="Hagopian D."/>
            <person name="Hagos B."/>
            <person name="Hall J."/>
            <person name="Hatcher B."/>
            <person name="Heller A."/>
            <person name="Higgins H."/>
            <person name="Honan T."/>
            <person name="Horn A."/>
            <person name="Houde N."/>
            <person name="Hughes L."/>
            <person name="Hulme W."/>
            <person name="Husby E."/>
            <person name="Iliev I."/>
            <person name="Jaffe D."/>
            <person name="Jones C."/>
            <person name="Kamal M."/>
            <person name="Kamat A."/>
            <person name="Kamvysselis M."/>
            <person name="Karlsson E."/>
            <person name="Kells C."/>
            <person name="Kieu A."/>
            <person name="Kisner P."/>
            <person name="Kodira C."/>
            <person name="Kulbokas E."/>
            <person name="Labutti K."/>
            <person name="Lama D."/>
            <person name="Landers T."/>
            <person name="Leger J."/>
            <person name="Levine S."/>
            <person name="Lewis D."/>
            <person name="Lewis T."/>
            <person name="Lindblad-toh K."/>
            <person name="Liu X."/>
            <person name="Lokyitsang T."/>
            <person name="Lokyitsang Y."/>
            <person name="Lucien O."/>
            <person name="Lui A."/>
            <person name="Ma L.J."/>
            <person name="Mabbitt R."/>
            <person name="Macdonald J."/>
            <person name="Maclean C."/>
            <person name="Major J."/>
            <person name="Manning J."/>
            <person name="Marabella R."/>
            <person name="Maru K."/>
            <person name="Matthews C."/>
            <person name="Mauceli E."/>
            <person name="Mccarthy M."/>
            <person name="Mcdonough S."/>
            <person name="Mcghee T."/>
            <person name="Meldrim J."/>
            <person name="Meneus L."/>
            <person name="Mesirov J."/>
            <person name="Mihalev A."/>
            <person name="Mihova T."/>
            <person name="Mikkelsen T."/>
            <person name="Mlenga V."/>
            <person name="Moru K."/>
            <person name="Mozes J."/>
            <person name="Mulrain L."/>
            <person name="Munson G."/>
            <person name="Naylor J."/>
            <person name="Newes C."/>
            <person name="Nguyen C."/>
            <person name="Nguyen N."/>
            <person name="Nguyen T."/>
            <person name="Nicol R."/>
            <person name="Nielsen C."/>
            <person name="Nizzari M."/>
            <person name="Norbu C."/>
            <person name="Norbu N."/>
            <person name="O'donnell P."/>
            <person name="Okoawo O."/>
            <person name="O'leary S."/>
            <person name="Omotosho B."/>
            <person name="O'neill K."/>
            <person name="Osman S."/>
            <person name="Parker S."/>
            <person name="Perrin D."/>
            <person name="Phunkhang P."/>
            <person name="Piqani B."/>
            <person name="Purcell S."/>
            <person name="Rachupka T."/>
            <person name="Ramasamy U."/>
            <person name="Rameau R."/>
            <person name="Ray V."/>
            <person name="Raymond C."/>
            <person name="Retta R."/>
            <person name="Richardson S."/>
            <person name="Rise C."/>
            <person name="Rodriguez J."/>
            <person name="Rogers J."/>
            <person name="Rogov P."/>
            <person name="Rutman M."/>
            <person name="Schupbach R."/>
            <person name="Seaman C."/>
            <person name="Settipalli S."/>
            <person name="Sharpe T."/>
            <person name="Sheridan J."/>
            <person name="Sherpa N."/>
            <person name="Shi J."/>
            <person name="Smirnov S."/>
            <person name="Smith C."/>
            <person name="Sougnez C."/>
            <person name="Spencer B."/>
            <person name="Stalker J."/>
            <person name="Stange-thomann N."/>
            <person name="Stavropoulos S."/>
            <person name="Stetson K."/>
            <person name="Stone C."/>
            <person name="Stone S."/>
            <person name="Stubbs M."/>
            <person name="Talamas J."/>
            <person name="Tchuinga P."/>
            <person name="Tenzing P."/>
            <person name="Tesfaye S."/>
            <person name="Theodore J."/>
            <person name="Thoulutsang Y."/>
            <person name="Topham K."/>
            <person name="Towey S."/>
            <person name="Tsamla T."/>
            <person name="Tsomo N."/>
            <person name="Vallee D."/>
            <person name="Vassiliev H."/>
            <person name="Venkataraman V."/>
            <person name="Vinson J."/>
            <person name="Vo A."/>
            <person name="Wade C."/>
            <person name="Wang S."/>
            <person name="Wangchuk T."/>
            <person name="Wangdi T."/>
            <person name="Whittaker C."/>
            <person name="Wilkinson J."/>
            <person name="Wu Y."/>
            <person name="Wyman D."/>
            <person name="Yadav S."/>
            <person name="Yang S."/>
            <person name="Yang X."/>
            <person name="Yeager S."/>
            <person name="Yee E."/>
            <person name="Young G."/>
            <person name="Zainoun J."/>
            <person name="Zembeck L."/>
            <person name="Zimmer A."/>
            <person name="Zody M."/>
            <person name="Lander E."/>
        </authorList>
    </citation>
    <scope>NUCLEOTIDE SEQUENCE [LARGE SCALE GENOMIC DNA]</scope>
</reference>
<accession>H2YD53</accession>
<reference evidence="3" key="3">
    <citation type="submission" date="2025-09" db="UniProtKB">
        <authorList>
            <consortium name="Ensembl"/>
        </authorList>
    </citation>
    <scope>IDENTIFICATION</scope>
</reference>
<dbReference type="InterPro" id="IPR015482">
    <property type="entry name" value="Syntrophin"/>
</dbReference>
<dbReference type="PANTHER" id="PTHR10554:SF1">
    <property type="entry name" value="FI16515P1"/>
    <property type="match status" value="1"/>
</dbReference>
<evidence type="ECO:0000313" key="3">
    <source>
        <dbReference type="Ensembl" id="ENSCSAVP00000003251.1"/>
    </source>
</evidence>
<dbReference type="InParanoid" id="H2YD53"/>
<dbReference type="InterPro" id="IPR011993">
    <property type="entry name" value="PH-like_dom_sf"/>
</dbReference>
<dbReference type="SUPFAM" id="SSF50729">
    <property type="entry name" value="PH domain-like"/>
    <property type="match status" value="2"/>
</dbReference>
<dbReference type="Gene3D" id="2.30.29.30">
    <property type="entry name" value="Pleckstrin-homology domain (PH domain)/Phosphotyrosine-binding domain (PTB)"/>
    <property type="match status" value="1"/>
</dbReference>
<dbReference type="eggNOG" id="KOG3549">
    <property type="taxonomic scope" value="Eukaryota"/>
</dbReference>
<organism evidence="3 4">
    <name type="scientific">Ciona savignyi</name>
    <name type="common">Pacific transparent sea squirt</name>
    <dbReference type="NCBI Taxonomy" id="51511"/>
    <lineage>
        <taxon>Eukaryota</taxon>
        <taxon>Metazoa</taxon>
        <taxon>Chordata</taxon>
        <taxon>Tunicata</taxon>
        <taxon>Ascidiacea</taxon>
        <taxon>Phlebobranchia</taxon>
        <taxon>Cionidae</taxon>
        <taxon>Ciona</taxon>
    </lineage>
</organism>
<dbReference type="OMA" id="LDWEQCS"/>
<dbReference type="Pfam" id="PF00169">
    <property type="entry name" value="PH"/>
    <property type="match status" value="1"/>
</dbReference>
<feature type="region of interest" description="Disordered" evidence="1">
    <location>
        <begin position="36"/>
        <end position="103"/>
    </location>
</feature>
<dbReference type="GO" id="GO:0005198">
    <property type="term" value="F:structural molecule activity"/>
    <property type="evidence" value="ECO:0007669"/>
    <property type="project" value="InterPro"/>
</dbReference>